<dbReference type="PANTHER" id="PTHR46954">
    <property type="entry name" value="C2H2-TYPE DOMAIN-CONTAINING PROTEIN"/>
    <property type="match status" value="1"/>
</dbReference>
<dbReference type="PROSITE" id="PS00028">
    <property type="entry name" value="ZINC_FINGER_C2H2_1"/>
    <property type="match status" value="1"/>
</dbReference>
<dbReference type="Proteomes" id="UP000789901">
    <property type="component" value="Unassembled WGS sequence"/>
</dbReference>
<keyword evidence="1" id="KW-0479">Metal-binding</keyword>
<keyword evidence="4" id="KW-1185">Reference proteome</keyword>
<keyword evidence="1" id="KW-0863">Zinc-finger</keyword>
<accession>A0ABN7WIR8</accession>
<feature type="non-terminal residue" evidence="3">
    <location>
        <position position="1"/>
    </location>
</feature>
<evidence type="ECO:0000256" key="1">
    <source>
        <dbReference type="PROSITE-ProRule" id="PRU00042"/>
    </source>
</evidence>
<dbReference type="PROSITE" id="PS50157">
    <property type="entry name" value="ZINC_FINGER_C2H2_2"/>
    <property type="match status" value="1"/>
</dbReference>
<dbReference type="EMBL" id="CAJVQB010046674">
    <property type="protein sequence ID" value="CAG8833083.1"/>
    <property type="molecule type" value="Genomic_DNA"/>
</dbReference>
<dbReference type="InterPro" id="IPR013087">
    <property type="entry name" value="Znf_C2H2_type"/>
</dbReference>
<gene>
    <name evidence="3" type="ORF">GMARGA_LOCUS31376</name>
</gene>
<protein>
    <submittedName>
        <fullName evidence="3">36957_t:CDS:1</fullName>
    </submittedName>
</protein>
<reference evidence="3 4" key="1">
    <citation type="submission" date="2021-06" db="EMBL/GenBank/DDBJ databases">
        <authorList>
            <person name="Kallberg Y."/>
            <person name="Tangrot J."/>
            <person name="Rosling A."/>
        </authorList>
    </citation>
    <scope>NUCLEOTIDE SEQUENCE [LARGE SCALE GENOMIC DNA]</scope>
    <source>
        <strain evidence="3 4">120-4 pot B 10/14</strain>
    </source>
</reference>
<keyword evidence="1" id="KW-0862">Zinc</keyword>
<feature type="domain" description="C2H2-type" evidence="2">
    <location>
        <begin position="439"/>
        <end position="467"/>
    </location>
</feature>
<proteinExistence type="predicted"/>
<name>A0ABN7WIR8_GIGMA</name>
<sequence>PKFDKIYIYKLPNTKYEMFSNAYAYSFIVKNKNPVPSQLIICNAVAKEWQEIKKLEDTEIDNIIKQHLTIPLKLQDYFQFVVSSKEQMVVRYDVPSKLFFLIQNSNLLEYIYESVEYGSTDKCRRKKVIKVRIVNHLHENLENNYIIYIARMILNNYLLLCCSRTIAAKEHHYSAWVSVTRVSRNKTKEHSDKYYCLASIKGARQFAQTFSDVFIIVSQDDKSEIGLGTSSITHIKDISSLVSNDQYFGILKINNNIKSIWILLVDRGPDENPCHFKNIQSYCKLFRKFNLDYLTVRTHALGQSKYNPVERGKSTLSSKLAGIILPINHFGNHLDSQDKTIDTKLAAQNFAMLIEKHCNLCQYSLDIKQCNNSNCCKPARAQKAMNFLQLFDSFLSPVTKAQDDHYINPIHLFQYSNKFKIPGYDIHCLSISQTTYHQLCCSICHKYFSTQAYMAKHKYLLHPSPRERPKKNQSTSSELVVEFTNSKEIDNFGTLHSEQNRRDFTSGEDFRDYVSNLE</sequence>
<evidence type="ECO:0000259" key="2">
    <source>
        <dbReference type="PROSITE" id="PS50157"/>
    </source>
</evidence>
<organism evidence="3 4">
    <name type="scientific">Gigaspora margarita</name>
    <dbReference type="NCBI Taxonomy" id="4874"/>
    <lineage>
        <taxon>Eukaryota</taxon>
        <taxon>Fungi</taxon>
        <taxon>Fungi incertae sedis</taxon>
        <taxon>Mucoromycota</taxon>
        <taxon>Glomeromycotina</taxon>
        <taxon>Glomeromycetes</taxon>
        <taxon>Diversisporales</taxon>
        <taxon>Gigasporaceae</taxon>
        <taxon>Gigaspora</taxon>
    </lineage>
</organism>
<evidence type="ECO:0000313" key="4">
    <source>
        <dbReference type="Proteomes" id="UP000789901"/>
    </source>
</evidence>
<comment type="caution">
    <text evidence="3">The sequence shown here is derived from an EMBL/GenBank/DDBJ whole genome shotgun (WGS) entry which is preliminary data.</text>
</comment>
<evidence type="ECO:0000313" key="3">
    <source>
        <dbReference type="EMBL" id="CAG8833083.1"/>
    </source>
</evidence>
<dbReference type="PANTHER" id="PTHR46954:SF1">
    <property type="entry name" value="C2H2-TYPE DOMAIN-CONTAINING PROTEIN"/>
    <property type="match status" value="1"/>
</dbReference>